<dbReference type="GO" id="GO:0070069">
    <property type="term" value="C:cytochrome complex"/>
    <property type="evidence" value="ECO:0007669"/>
    <property type="project" value="TreeGrafter"/>
</dbReference>
<feature type="transmembrane region" description="Helical" evidence="12">
    <location>
        <begin position="89"/>
        <end position="107"/>
    </location>
</feature>
<evidence type="ECO:0000256" key="6">
    <source>
        <dbReference type="ARBA" id="ARBA00022692"/>
    </source>
</evidence>
<feature type="transmembrane region" description="Helical" evidence="12">
    <location>
        <begin position="260"/>
        <end position="277"/>
    </location>
</feature>
<evidence type="ECO:0000256" key="9">
    <source>
        <dbReference type="ARBA" id="ARBA00022989"/>
    </source>
</evidence>
<comment type="similarity">
    <text evidence="2">Belongs to the cytochrome ubiquinol oxidase subunit 2 family.</text>
</comment>
<evidence type="ECO:0000313" key="14">
    <source>
        <dbReference type="Proteomes" id="UP000436006"/>
    </source>
</evidence>
<evidence type="ECO:0000256" key="7">
    <source>
        <dbReference type="ARBA" id="ARBA00022723"/>
    </source>
</evidence>
<feature type="transmembrane region" description="Helical" evidence="12">
    <location>
        <begin position="193"/>
        <end position="213"/>
    </location>
</feature>
<keyword evidence="4" id="KW-1003">Cell membrane</keyword>
<evidence type="ECO:0000256" key="5">
    <source>
        <dbReference type="ARBA" id="ARBA00022617"/>
    </source>
</evidence>
<keyword evidence="10" id="KW-0408">Iron</keyword>
<evidence type="ECO:0000256" key="8">
    <source>
        <dbReference type="ARBA" id="ARBA00022982"/>
    </source>
</evidence>
<dbReference type="EMBL" id="WPIN01000002">
    <property type="protein sequence ID" value="MVM29463.1"/>
    <property type="molecule type" value="Genomic_DNA"/>
</dbReference>
<keyword evidence="7" id="KW-0479">Metal-binding</keyword>
<feature type="transmembrane region" description="Helical" evidence="12">
    <location>
        <begin position="40"/>
        <end position="68"/>
    </location>
</feature>
<dbReference type="GO" id="GO:0005886">
    <property type="term" value="C:plasma membrane"/>
    <property type="evidence" value="ECO:0007669"/>
    <property type="project" value="UniProtKB-SubCell"/>
</dbReference>
<sequence length="371" mass="41838">MSEKAVTIRQQYALFHSLTLSLFFPLLMDTVLGIDLPTWWFLLIGALISGYGILDGFDLGAGALHLFFRKEQSRRIALNAIGPVWDGNEVWLVIGAGSLFAAFPLVYGTILSVFYLPFMLFLVAIIFRGISIEFRSKEKMKWWHQLWDISYCVSSTVISLLLGLVLGNLIQGIPLNANHEFVGRLRDFFNPYAILIAVTVLSLFMMHGAMYLLMKTEDRLYAKLTIIANNTSKFFILCFMATSMATLIYVPHMTAIFKEYPELFALGIAAVLIVLNIRRSIEKRQYRRGFISSSVTTALLLILFAMGLYPNLVLSTIDPKGSISIYEAASSDGSLRTMLLFAAIGMPLVATYTVFMFWTFRGKVKLEEHSY</sequence>
<organism evidence="13 14">
    <name type="scientific">Spirosoma arboris</name>
    <dbReference type="NCBI Taxonomy" id="2682092"/>
    <lineage>
        <taxon>Bacteria</taxon>
        <taxon>Pseudomonadati</taxon>
        <taxon>Bacteroidota</taxon>
        <taxon>Cytophagia</taxon>
        <taxon>Cytophagales</taxon>
        <taxon>Cytophagaceae</taxon>
        <taxon>Spirosoma</taxon>
    </lineage>
</organism>
<dbReference type="PIRSF" id="PIRSF000267">
    <property type="entry name" value="Cyt_oxidse_sub2"/>
    <property type="match status" value="1"/>
</dbReference>
<dbReference type="GO" id="GO:0009055">
    <property type="term" value="F:electron transfer activity"/>
    <property type="evidence" value="ECO:0007669"/>
    <property type="project" value="TreeGrafter"/>
</dbReference>
<evidence type="ECO:0000256" key="2">
    <source>
        <dbReference type="ARBA" id="ARBA00007543"/>
    </source>
</evidence>
<evidence type="ECO:0000313" key="13">
    <source>
        <dbReference type="EMBL" id="MVM29463.1"/>
    </source>
</evidence>
<dbReference type="NCBIfam" id="TIGR00203">
    <property type="entry name" value="cydB"/>
    <property type="match status" value="1"/>
</dbReference>
<feature type="transmembrane region" description="Helical" evidence="12">
    <location>
        <begin position="234"/>
        <end position="254"/>
    </location>
</feature>
<gene>
    <name evidence="13" type="primary">cydB</name>
    <name evidence="13" type="ORF">GO755_05425</name>
</gene>
<keyword evidence="9 12" id="KW-1133">Transmembrane helix</keyword>
<dbReference type="Proteomes" id="UP000436006">
    <property type="component" value="Unassembled WGS sequence"/>
</dbReference>
<dbReference type="GO" id="GO:0016682">
    <property type="term" value="F:oxidoreductase activity, acting on diphenols and related substances as donors, oxygen as acceptor"/>
    <property type="evidence" value="ECO:0007669"/>
    <property type="project" value="TreeGrafter"/>
</dbReference>
<feature type="transmembrane region" description="Helical" evidence="12">
    <location>
        <begin position="151"/>
        <end position="173"/>
    </location>
</feature>
<feature type="transmembrane region" description="Helical" evidence="12">
    <location>
        <begin position="338"/>
        <end position="360"/>
    </location>
</feature>
<reference evidence="13 14" key="1">
    <citation type="submission" date="2019-12" db="EMBL/GenBank/DDBJ databases">
        <title>Spirosoma sp. HMF4905 genome sequencing and assembly.</title>
        <authorList>
            <person name="Kang H."/>
            <person name="Cha I."/>
            <person name="Kim H."/>
            <person name="Joh K."/>
        </authorList>
    </citation>
    <scope>NUCLEOTIDE SEQUENCE [LARGE SCALE GENOMIC DNA]</scope>
    <source>
        <strain evidence="13 14">HMF4905</strain>
    </source>
</reference>
<keyword evidence="5" id="KW-0349">Heme</keyword>
<dbReference type="GO" id="GO:0019646">
    <property type="term" value="P:aerobic electron transport chain"/>
    <property type="evidence" value="ECO:0007669"/>
    <property type="project" value="TreeGrafter"/>
</dbReference>
<dbReference type="GO" id="GO:0046872">
    <property type="term" value="F:metal ion binding"/>
    <property type="evidence" value="ECO:0007669"/>
    <property type="project" value="UniProtKB-KW"/>
</dbReference>
<dbReference type="AlphaFoldDB" id="A0A7K1S6L8"/>
<dbReference type="PANTHER" id="PTHR43141:SF5">
    <property type="entry name" value="CYTOCHROME BD-I UBIQUINOL OXIDASE SUBUNIT 2"/>
    <property type="match status" value="1"/>
</dbReference>
<evidence type="ECO:0000256" key="4">
    <source>
        <dbReference type="ARBA" id="ARBA00022475"/>
    </source>
</evidence>
<evidence type="ECO:0000256" key="3">
    <source>
        <dbReference type="ARBA" id="ARBA00022448"/>
    </source>
</evidence>
<protein>
    <submittedName>
        <fullName evidence="13">Cytochrome d ubiquinol oxidase subunit II</fullName>
    </submittedName>
</protein>
<dbReference type="Pfam" id="PF02322">
    <property type="entry name" value="Cyt_bd_oxida_II"/>
    <property type="match status" value="1"/>
</dbReference>
<evidence type="ECO:0000256" key="1">
    <source>
        <dbReference type="ARBA" id="ARBA00004651"/>
    </source>
</evidence>
<feature type="transmembrane region" description="Helical" evidence="12">
    <location>
        <begin position="12"/>
        <end position="34"/>
    </location>
</feature>
<accession>A0A7K1S6L8</accession>
<keyword evidence="14" id="KW-1185">Reference proteome</keyword>
<dbReference type="PANTHER" id="PTHR43141">
    <property type="entry name" value="CYTOCHROME BD2 SUBUNIT II"/>
    <property type="match status" value="1"/>
</dbReference>
<name>A0A7K1S6L8_9BACT</name>
<dbReference type="InterPro" id="IPR003317">
    <property type="entry name" value="Cyt-d_oxidase_su2"/>
</dbReference>
<feature type="transmembrane region" description="Helical" evidence="12">
    <location>
        <begin position="289"/>
        <end position="309"/>
    </location>
</feature>
<proteinExistence type="inferred from homology"/>
<comment type="subcellular location">
    <subcellularLocation>
        <location evidence="1">Cell membrane</location>
        <topology evidence="1">Multi-pass membrane protein</topology>
    </subcellularLocation>
</comment>
<evidence type="ECO:0000256" key="10">
    <source>
        <dbReference type="ARBA" id="ARBA00023004"/>
    </source>
</evidence>
<evidence type="ECO:0000256" key="12">
    <source>
        <dbReference type="SAM" id="Phobius"/>
    </source>
</evidence>
<keyword evidence="11 12" id="KW-0472">Membrane</keyword>
<evidence type="ECO:0000256" key="11">
    <source>
        <dbReference type="ARBA" id="ARBA00023136"/>
    </source>
</evidence>
<keyword evidence="6 12" id="KW-0812">Transmembrane</keyword>
<comment type="caution">
    <text evidence="13">The sequence shown here is derived from an EMBL/GenBank/DDBJ whole genome shotgun (WGS) entry which is preliminary data.</text>
</comment>
<keyword evidence="8" id="KW-0249">Electron transport</keyword>
<feature type="transmembrane region" description="Helical" evidence="12">
    <location>
        <begin position="113"/>
        <end position="130"/>
    </location>
</feature>
<keyword evidence="3" id="KW-0813">Transport</keyword>